<feature type="compositionally biased region" description="Basic and acidic residues" evidence="4">
    <location>
        <begin position="324"/>
        <end position="333"/>
    </location>
</feature>
<dbReference type="Proteomes" id="UP000317303">
    <property type="component" value="Unassembled WGS sequence"/>
</dbReference>
<proteinExistence type="predicted"/>
<dbReference type="Pfam" id="PF12833">
    <property type="entry name" value="HTH_18"/>
    <property type="match status" value="1"/>
</dbReference>
<accession>A0A660CB09</accession>
<dbReference type="GO" id="GO:0003700">
    <property type="term" value="F:DNA-binding transcription factor activity"/>
    <property type="evidence" value="ECO:0007669"/>
    <property type="project" value="InterPro"/>
</dbReference>
<dbReference type="EMBL" id="VLJV01000001">
    <property type="protein sequence ID" value="TWH18699.1"/>
    <property type="molecule type" value="Genomic_DNA"/>
</dbReference>
<evidence type="ECO:0000256" key="3">
    <source>
        <dbReference type="ARBA" id="ARBA00023163"/>
    </source>
</evidence>
<protein>
    <submittedName>
        <fullName evidence="6">AraC-like DNA-binding protein</fullName>
    </submittedName>
</protein>
<dbReference type="GO" id="GO:0043565">
    <property type="term" value="F:sequence-specific DNA binding"/>
    <property type="evidence" value="ECO:0007669"/>
    <property type="project" value="InterPro"/>
</dbReference>
<dbReference type="OrthoDB" id="9799345at2"/>
<keyword evidence="3" id="KW-0804">Transcription</keyword>
<reference evidence="6 7" key="1">
    <citation type="submission" date="2019-07" db="EMBL/GenBank/DDBJ databases">
        <title>R&amp;d 2014.</title>
        <authorList>
            <person name="Klenk H.-P."/>
        </authorList>
    </citation>
    <scope>NUCLEOTIDE SEQUENCE [LARGE SCALE GENOMIC DNA]</scope>
    <source>
        <strain evidence="6 7">DSM 43194</strain>
    </source>
</reference>
<feature type="region of interest" description="Disordered" evidence="4">
    <location>
        <begin position="320"/>
        <end position="342"/>
    </location>
</feature>
<keyword evidence="7" id="KW-1185">Reference proteome</keyword>
<evidence type="ECO:0000256" key="2">
    <source>
        <dbReference type="ARBA" id="ARBA00023125"/>
    </source>
</evidence>
<comment type="caution">
    <text evidence="6">The sequence shown here is derived from an EMBL/GenBank/DDBJ whole genome shotgun (WGS) entry which is preliminary data.</text>
</comment>
<dbReference type="InterPro" id="IPR050204">
    <property type="entry name" value="AraC_XylS_family_regulators"/>
</dbReference>
<dbReference type="PROSITE" id="PS01124">
    <property type="entry name" value="HTH_ARAC_FAMILY_2"/>
    <property type="match status" value="1"/>
</dbReference>
<dbReference type="SUPFAM" id="SSF46689">
    <property type="entry name" value="Homeodomain-like"/>
    <property type="match status" value="1"/>
</dbReference>
<evidence type="ECO:0000259" key="5">
    <source>
        <dbReference type="PROSITE" id="PS01124"/>
    </source>
</evidence>
<evidence type="ECO:0000313" key="6">
    <source>
        <dbReference type="EMBL" id="TWH18699.1"/>
    </source>
</evidence>
<dbReference type="RefSeq" id="WP_048807857.1">
    <property type="nucleotide sequence ID" value="NZ_JOIJ01000006.1"/>
</dbReference>
<name>A0A660CB09_9PSEU</name>
<keyword evidence="2 6" id="KW-0238">DNA-binding</keyword>
<evidence type="ECO:0000256" key="1">
    <source>
        <dbReference type="ARBA" id="ARBA00023015"/>
    </source>
</evidence>
<dbReference type="AlphaFoldDB" id="A0A660CB09"/>
<dbReference type="SMART" id="SM00342">
    <property type="entry name" value="HTH_ARAC"/>
    <property type="match status" value="1"/>
</dbReference>
<dbReference type="InterPro" id="IPR018060">
    <property type="entry name" value="HTH_AraC"/>
</dbReference>
<dbReference type="PRINTS" id="PR00032">
    <property type="entry name" value="HTHARAC"/>
</dbReference>
<sequence>MTGSTVAGVRGEAPLPPVAFATESVLAWQRVVSSSFVPLVVDDLSDGRFAGTIRGRVIDGVFFSRLRVSPHEVHRTPALIDASERLFYKIMLLVDGRGELVQDARSATLVPGSVTVYDTARPYDLRFPDHVDAVVIMFPRDLIDPSPDHVRAITAISLGPEERLTRLVTPLLTELSSDFGALEGPVAARVVRTAVDLISALLSTAALAHTAEGDHEHLSLMLRIRQYITDNLGDADLNPDSIARAVYISTRHLHALFHEQGTTVSAWIREQRIDAIRRELADPLHANRSIADIATSWGYPDASHFSRTFRHQVGLSPSAFRRAARSDARRGEPRPAQGEATG</sequence>
<feature type="domain" description="HTH araC/xylS-type" evidence="5">
    <location>
        <begin position="222"/>
        <end position="323"/>
    </location>
</feature>
<evidence type="ECO:0000313" key="7">
    <source>
        <dbReference type="Proteomes" id="UP000317303"/>
    </source>
</evidence>
<dbReference type="PANTHER" id="PTHR46796">
    <property type="entry name" value="HTH-TYPE TRANSCRIPTIONAL ACTIVATOR RHAS-RELATED"/>
    <property type="match status" value="1"/>
</dbReference>
<dbReference type="InterPro" id="IPR009057">
    <property type="entry name" value="Homeodomain-like_sf"/>
</dbReference>
<dbReference type="InterPro" id="IPR020449">
    <property type="entry name" value="Tscrpt_reg_AraC-type_HTH"/>
</dbReference>
<gene>
    <name evidence="6" type="ORF">JD82_00520</name>
</gene>
<organism evidence="6 7">
    <name type="scientific">Prauserella rugosa</name>
    <dbReference type="NCBI Taxonomy" id="43354"/>
    <lineage>
        <taxon>Bacteria</taxon>
        <taxon>Bacillati</taxon>
        <taxon>Actinomycetota</taxon>
        <taxon>Actinomycetes</taxon>
        <taxon>Pseudonocardiales</taxon>
        <taxon>Pseudonocardiaceae</taxon>
        <taxon>Prauserella</taxon>
    </lineage>
</organism>
<dbReference type="PANTHER" id="PTHR46796:SF6">
    <property type="entry name" value="ARAC SUBFAMILY"/>
    <property type="match status" value="1"/>
</dbReference>
<keyword evidence="1" id="KW-0805">Transcription regulation</keyword>
<dbReference type="InterPro" id="IPR018062">
    <property type="entry name" value="HTH_AraC-typ_CS"/>
</dbReference>
<evidence type="ECO:0000256" key="4">
    <source>
        <dbReference type="SAM" id="MobiDB-lite"/>
    </source>
</evidence>
<dbReference type="Pfam" id="PF14525">
    <property type="entry name" value="AraC_binding_2"/>
    <property type="match status" value="1"/>
</dbReference>
<dbReference type="InterPro" id="IPR035418">
    <property type="entry name" value="AraC-bd_2"/>
</dbReference>
<dbReference type="PROSITE" id="PS00041">
    <property type="entry name" value="HTH_ARAC_FAMILY_1"/>
    <property type="match status" value="1"/>
</dbReference>
<dbReference type="Gene3D" id="1.10.10.60">
    <property type="entry name" value="Homeodomain-like"/>
    <property type="match status" value="1"/>
</dbReference>